<dbReference type="EMBL" id="BGZK01000032">
    <property type="protein sequence ID" value="GBP08595.1"/>
    <property type="molecule type" value="Genomic_DNA"/>
</dbReference>
<dbReference type="Proteomes" id="UP000299102">
    <property type="component" value="Unassembled WGS sequence"/>
</dbReference>
<reference evidence="1 2" key="1">
    <citation type="journal article" date="2019" name="Commun. Biol.">
        <title>The bagworm genome reveals a unique fibroin gene that provides high tensile strength.</title>
        <authorList>
            <person name="Kono N."/>
            <person name="Nakamura H."/>
            <person name="Ohtoshi R."/>
            <person name="Tomita M."/>
            <person name="Numata K."/>
            <person name="Arakawa K."/>
        </authorList>
    </citation>
    <scope>NUCLEOTIDE SEQUENCE [LARGE SCALE GENOMIC DNA]</scope>
</reference>
<evidence type="ECO:0000313" key="1">
    <source>
        <dbReference type="EMBL" id="GBP08595.1"/>
    </source>
</evidence>
<proteinExistence type="predicted"/>
<accession>A0A4C1T330</accession>
<gene>
    <name evidence="1" type="ORF">EVAR_7208_1</name>
</gene>
<organism evidence="1 2">
    <name type="scientific">Eumeta variegata</name>
    <name type="common">Bagworm moth</name>
    <name type="synonym">Eumeta japonica</name>
    <dbReference type="NCBI Taxonomy" id="151549"/>
    <lineage>
        <taxon>Eukaryota</taxon>
        <taxon>Metazoa</taxon>
        <taxon>Ecdysozoa</taxon>
        <taxon>Arthropoda</taxon>
        <taxon>Hexapoda</taxon>
        <taxon>Insecta</taxon>
        <taxon>Pterygota</taxon>
        <taxon>Neoptera</taxon>
        <taxon>Endopterygota</taxon>
        <taxon>Lepidoptera</taxon>
        <taxon>Glossata</taxon>
        <taxon>Ditrysia</taxon>
        <taxon>Tineoidea</taxon>
        <taxon>Psychidae</taxon>
        <taxon>Oiketicinae</taxon>
        <taxon>Eumeta</taxon>
    </lineage>
</organism>
<evidence type="ECO:0000313" key="2">
    <source>
        <dbReference type="Proteomes" id="UP000299102"/>
    </source>
</evidence>
<sequence length="185" mass="20521">MLIVAIVRAARAGETASRAAAPAPRAPGSPCLGDSEDTCAYTYSPFRTYGLRLFLDEVFFWTPPRRPGADRGPLTAVVKVAVDDRRLEPVFRGKERVISLVRVKNSSVASPTIVEKNPWKVFKSLYYFNWPCSLWTDRITPRLRSVPSATSNVAKIIVQVNDSAGRGPVAFRRPVLRRPPASLRP</sequence>
<comment type="caution">
    <text evidence="1">The sequence shown here is derived from an EMBL/GenBank/DDBJ whole genome shotgun (WGS) entry which is preliminary data.</text>
</comment>
<protein>
    <submittedName>
        <fullName evidence="1">Uncharacterized protein</fullName>
    </submittedName>
</protein>
<name>A0A4C1T330_EUMVA</name>
<keyword evidence="2" id="KW-1185">Reference proteome</keyword>
<dbReference type="AlphaFoldDB" id="A0A4C1T330"/>